<dbReference type="PANTHER" id="PTHR10417">
    <property type="entry name" value="GLUCOCORTICOID MODULATORY ELEMENT-BINDING PROTEIN"/>
    <property type="match status" value="1"/>
</dbReference>
<dbReference type="InterPro" id="IPR010919">
    <property type="entry name" value="SAND-like_dom_sf"/>
</dbReference>
<keyword evidence="5" id="KW-0805">Transcription regulation</keyword>
<keyword evidence="3" id="KW-0479">Metal-binding</keyword>
<dbReference type="GO" id="GO:0046872">
    <property type="term" value="F:metal ion binding"/>
    <property type="evidence" value="ECO:0007669"/>
    <property type="project" value="UniProtKB-KW"/>
</dbReference>
<dbReference type="Pfam" id="PF01342">
    <property type="entry name" value="SAND"/>
    <property type="match status" value="1"/>
</dbReference>
<keyword evidence="6" id="KW-0175">Coiled coil</keyword>
<dbReference type="Gene3D" id="3.10.390.10">
    <property type="entry name" value="SAND domain-like"/>
    <property type="match status" value="1"/>
</dbReference>
<protein>
    <recommendedName>
        <fullName evidence="11">SAND domain-containing protein</fullName>
    </recommendedName>
</protein>
<evidence type="ECO:0000256" key="6">
    <source>
        <dbReference type="ARBA" id="ARBA00023054"/>
    </source>
</evidence>
<dbReference type="PROSITE" id="PS50864">
    <property type="entry name" value="SAND"/>
    <property type="match status" value="1"/>
</dbReference>
<feature type="compositionally biased region" description="Basic and acidic residues" evidence="10">
    <location>
        <begin position="244"/>
        <end position="256"/>
    </location>
</feature>
<reference evidence="12 13" key="1">
    <citation type="journal article" date="2021" name="G3 (Bethesda)">
        <title>Improved contiguity of the threespine stickleback genome using long-read sequencing.</title>
        <authorList>
            <person name="Nath S."/>
            <person name="Shaw D.E."/>
            <person name="White M.A."/>
        </authorList>
    </citation>
    <scope>NUCLEOTIDE SEQUENCE [LARGE SCALE GENOMIC DNA]</scope>
    <source>
        <strain evidence="12 13">Lake Benthic</strain>
    </source>
</reference>
<dbReference type="FunFam" id="3.10.390.10:FF:000003">
    <property type="entry name" value="glucocorticoid modulatory element-binding protein 1 isoform X2"/>
    <property type="match status" value="1"/>
</dbReference>
<dbReference type="GO" id="GO:0005737">
    <property type="term" value="C:cytoplasm"/>
    <property type="evidence" value="ECO:0007669"/>
    <property type="project" value="UniProtKB-SubCell"/>
</dbReference>
<evidence type="ECO:0000256" key="4">
    <source>
        <dbReference type="ARBA" id="ARBA00022833"/>
    </source>
</evidence>
<reference evidence="12" key="2">
    <citation type="submission" date="2025-08" db="UniProtKB">
        <authorList>
            <consortium name="Ensembl"/>
        </authorList>
    </citation>
    <scope>IDENTIFICATION</scope>
</reference>
<dbReference type="PANTHER" id="PTHR10417:SF3">
    <property type="entry name" value="GLUCOCORTICOID MODULATORY ELEMENT-BINDING PROTEIN 1"/>
    <property type="match status" value="1"/>
</dbReference>
<dbReference type="GO" id="GO:0000978">
    <property type="term" value="F:RNA polymerase II cis-regulatory region sequence-specific DNA binding"/>
    <property type="evidence" value="ECO:0007669"/>
    <property type="project" value="TreeGrafter"/>
</dbReference>
<dbReference type="GeneTree" id="ENSGT00410000025596"/>
<feature type="domain" description="SAND" evidence="11">
    <location>
        <begin position="61"/>
        <end position="146"/>
    </location>
</feature>
<keyword evidence="2" id="KW-0963">Cytoplasm</keyword>
<feature type="region of interest" description="Disordered" evidence="10">
    <location>
        <begin position="241"/>
        <end position="285"/>
    </location>
</feature>
<dbReference type="Proteomes" id="UP000007635">
    <property type="component" value="Chromosome XX"/>
</dbReference>
<keyword evidence="13" id="KW-1185">Reference proteome</keyword>
<feature type="compositionally biased region" description="Basic residues" evidence="10">
    <location>
        <begin position="261"/>
        <end position="272"/>
    </location>
</feature>
<evidence type="ECO:0000313" key="13">
    <source>
        <dbReference type="Proteomes" id="UP000007635"/>
    </source>
</evidence>
<dbReference type="SUPFAM" id="SSF63763">
    <property type="entry name" value="SAND domain-like"/>
    <property type="match status" value="1"/>
</dbReference>
<evidence type="ECO:0000256" key="7">
    <source>
        <dbReference type="ARBA" id="ARBA00023125"/>
    </source>
</evidence>
<keyword evidence="9" id="KW-0539">Nucleus</keyword>
<proteinExistence type="predicted"/>
<dbReference type="Ensembl" id="ENSGACT00000081883.1">
    <property type="protein sequence ID" value="ENSGACP00000029931.1"/>
    <property type="gene ID" value="ENSGACG00000031536.1"/>
</dbReference>
<feature type="region of interest" description="Disordered" evidence="10">
    <location>
        <begin position="1"/>
        <end position="28"/>
    </location>
</feature>
<evidence type="ECO:0000256" key="10">
    <source>
        <dbReference type="SAM" id="MobiDB-lite"/>
    </source>
</evidence>
<keyword evidence="8" id="KW-0804">Transcription</keyword>
<evidence type="ECO:0000259" key="11">
    <source>
        <dbReference type="PROSITE" id="PS50864"/>
    </source>
</evidence>
<dbReference type="InterPro" id="IPR000770">
    <property type="entry name" value="SAND_dom"/>
</dbReference>
<dbReference type="InterPro" id="IPR059099">
    <property type="entry name" value="GMEB1/2/Spe-44_dom"/>
</dbReference>
<keyword evidence="7" id="KW-0238">DNA-binding</keyword>
<dbReference type="Pfam" id="PF25892">
    <property type="entry name" value="Spe-44"/>
    <property type="match status" value="1"/>
</dbReference>
<dbReference type="SMART" id="SM00258">
    <property type="entry name" value="SAND"/>
    <property type="match status" value="1"/>
</dbReference>
<evidence type="ECO:0000256" key="9">
    <source>
        <dbReference type="ARBA" id="ARBA00023242"/>
    </source>
</evidence>
<comment type="subcellular location">
    <subcellularLocation>
        <location evidence="1">Cytoplasm</location>
    </subcellularLocation>
</comment>
<evidence type="ECO:0000256" key="8">
    <source>
        <dbReference type="ARBA" id="ARBA00023163"/>
    </source>
</evidence>
<dbReference type="AlphaFoldDB" id="A0AAQ4NX15"/>
<sequence>MAAAEVNVSSGDLITVREEEEESSGNNHKTQVIVHLQPPLHGINDDTAETGTTVLAIETHHEDSKAEGEEIEYGYPITCGDSRAVLLFKKFVCPGINVRCVKFNDQLISPKQFVHLAGKATLKDWKRAIRLGGVMLRKMMDSGQIDFYQHDTVCGNTCRSTKFDGLINSTRFPPGTSVQPSPPRLALDLVGGRVPPLTDAVTLNSLCKMFGLLDSVKRALDLKRSLDEENEIHNNVYVPGEILEQQRRQPSDESRSLKPQSLKHQRLQRHNRSNSQTHNSLSPAKTSAGIHALSVAGLSAASYAHLMLPINPQLLAHLSASAVQHRHFTAGGADREGHELRETGNQEAEDVLDIHQELGRRTVRHQEDPRLRSERVEETEGVCDSNKVAVGRKVSRKHKSK</sequence>
<evidence type="ECO:0000256" key="2">
    <source>
        <dbReference type="ARBA" id="ARBA00022490"/>
    </source>
</evidence>
<feature type="compositionally biased region" description="Polar residues" evidence="10">
    <location>
        <begin position="273"/>
        <end position="285"/>
    </location>
</feature>
<organism evidence="12 13">
    <name type="scientific">Gasterosteus aculeatus aculeatus</name>
    <name type="common">three-spined stickleback</name>
    <dbReference type="NCBI Taxonomy" id="481459"/>
    <lineage>
        <taxon>Eukaryota</taxon>
        <taxon>Metazoa</taxon>
        <taxon>Chordata</taxon>
        <taxon>Craniata</taxon>
        <taxon>Vertebrata</taxon>
        <taxon>Euteleostomi</taxon>
        <taxon>Actinopterygii</taxon>
        <taxon>Neopterygii</taxon>
        <taxon>Teleostei</taxon>
        <taxon>Neoteleostei</taxon>
        <taxon>Acanthomorphata</taxon>
        <taxon>Eupercaria</taxon>
        <taxon>Perciformes</taxon>
        <taxon>Cottioidei</taxon>
        <taxon>Gasterosteales</taxon>
        <taxon>Gasterosteidae</taxon>
        <taxon>Gasterosteus</taxon>
    </lineage>
</organism>
<evidence type="ECO:0000256" key="3">
    <source>
        <dbReference type="ARBA" id="ARBA00022723"/>
    </source>
</evidence>
<feature type="compositionally biased region" description="Basic and acidic residues" evidence="10">
    <location>
        <begin position="357"/>
        <end position="378"/>
    </location>
</feature>
<feature type="region of interest" description="Disordered" evidence="10">
    <location>
        <begin position="357"/>
        <end position="382"/>
    </location>
</feature>
<reference evidence="12" key="3">
    <citation type="submission" date="2025-09" db="UniProtKB">
        <authorList>
            <consortium name="Ensembl"/>
        </authorList>
    </citation>
    <scope>IDENTIFICATION</scope>
</reference>
<name>A0AAQ4NX15_GASAC</name>
<keyword evidence="4" id="KW-0862">Zinc</keyword>
<evidence type="ECO:0000313" key="12">
    <source>
        <dbReference type="Ensembl" id="ENSGACP00000029931.1"/>
    </source>
</evidence>
<evidence type="ECO:0000256" key="1">
    <source>
        <dbReference type="ARBA" id="ARBA00004496"/>
    </source>
</evidence>
<evidence type="ECO:0000256" key="5">
    <source>
        <dbReference type="ARBA" id="ARBA00023015"/>
    </source>
</evidence>
<dbReference type="GO" id="GO:0005634">
    <property type="term" value="C:nucleus"/>
    <property type="evidence" value="ECO:0007669"/>
    <property type="project" value="TreeGrafter"/>
</dbReference>
<accession>A0AAQ4NX15</accession>
<dbReference type="GO" id="GO:0006357">
    <property type="term" value="P:regulation of transcription by RNA polymerase II"/>
    <property type="evidence" value="ECO:0007669"/>
    <property type="project" value="TreeGrafter"/>
</dbReference>